<evidence type="ECO:0000256" key="1">
    <source>
        <dbReference type="ARBA" id="ARBA00001966"/>
    </source>
</evidence>
<reference evidence="10 11" key="1">
    <citation type="submission" date="2019-08" db="EMBL/GenBank/DDBJ databases">
        <title>In-depth cultivation of the pig gut microbiome towards novel bacterial diversity and tailored functional studies.</title>
        <authorList>
            <person name="Wylensek D."/>
            <person name="Hitch T.C.A."/>
            <person name="Clavel T."/>
        </authorList>
    </citation>
    <scope>NUCLEOTIDE SEQUENCE [LARGE SCALE GENOMIC DNA]</scope>
    <source>
        <strain evidence="10 11">WCA-383-APC-5B</strain>
    </source>
</reference>
<dbReference type="InterPro" id="IPR017900">
    <property type="entry name" value="4Fe4S_Fe_S_CS"/>
</dbReference>
<dbReference type="SUPFAM" id="SSF102114">
    <property type="entry name" value="Radical SAM enzymes"/>
    <property type="match status" value="1"/>
</dbReference>
<dbReference type="PROSITE" id="PS51918">
    <property type="entry name" value="RADICAL_SAM"/>
    <property type="match status" value="1"/>
</dbReference>
<evidence type="ECO:0000256" key="2">
    <source>
        <dbReference type="ARBA" id="ARBA00022485"/>
    </source>
</evidence>
<dbReference type="RefSeq" id="WP_154530210.1">
    <property type="nucleotide sequence ID" value="NZ_JAQXTV010000140.1"/>
</dbReference>
<dbReference type="SFLD" id="SFLDF00392">
    <property type="entry name" value="YjjI_activase"/>
    <property type="match status" value="1"/>
</dbReference>
<comment type="catalytic activity">
    <reaction evidence="7">
        <text>glycyl-[protein] + reduced [flavodoxin] + S-adenosyl-L-methionine = glycin-2-yl radical-[protein] + semiquinone [flavodoxin] + 5'-deoxyadenosine + L-methionine + H(+)</text>
        <dbReference type="Rhea" id="RHEA:61976"/>
        <dbReference type="Rhea" id="RHEA-COMP:10622"/>
        <dbReference type="Rhea" id="RHEA-COMP:14480"/>
        <dbReference type="Rhea" id="RHEA-COMP:15993"/>
        <dbReference type="Rhea" id="RHEA-COMP:15994"/>
        <dbReference type="ChEBI" id="CHEBI:15378"/>
        <dbReference type="ChEBI" id="CHEBI:17319"/>
        <dbReference type="ChEBI" id="CHEBI:29947"/>
        <dbReference type="ChEBI" id="CHEBI:32722"/>
        <dbReference type="ChEBI" id="CHEBI:57618"/>
        <dbReference type="ChEBI" id="CHEBI:57844"/>
        <dbReference type="ChEBI" id="CHEBI:59789"/>
        <dbReference type="ChEBI" id="CHEBI:140311"/>
    </reaction>
</comment>
<dbReference type="Gene3D" id="3.20.20.70">
    <property type="entry name" value="Aldolase class I"/>
    <property type="match status" value="1"/>
</dbReference>
<dbReference type="PROSITE" id="PS00198">
    <property type="entry name" value="4FE4S_FER_1"/>
    <property type="match status" value="1"/>
</dbReference>
<accession>A0A7X2MWE1</accession>
<dbReference type="SUPFAM" id="SSF54862">
    <property type="entry name" value="4Fe-4S ferredoxins"/>
    <property type="match status" value="1"/>
</dbReference>
<keyword evidence="2" id="KW-0004">4Fe-4S</keyword>
<dbReference type="GO" id="GO:0046872">
    <property type="term" value="F:metal ion binding"/>
    <property type="evidence" value="ECO:0007669"/>
    <property type="project" value="UniProtKB-KW"/>
</dbReference>
<evidence type="ECO:0000256" key="3">
    <source>
        <dbReference type="ARBA" id="ARBA00022691"/>
    </source>
</evidence>
<dbReference type="SFLD" id="SFLDG01118">
    <property type="entry name" value="activating_enzymes__group_2"/>
    <property type="match status" value="1"/>
</dbReference>
<dbReference type="PANTHER" id="PTHR30352:SF13">
    <property type="entry name" value="GLYCYL-RADICAL ENZYME ACTIVATING ENZYME YJJW-RELATED"/>
    <property type="match status" value="1"/>
</dbReference>
<evidence type="ECO:0000256" key="5">
    <source>
        <dbReference type="ARBA" id="ARBA00023004"/>
    </source>
</evidence>
<keyword evidence="6" id="KW-0411">Iron-sulfur</keyword>
<keyword evidence="5" id="KW-0408">Iron</keyword>
<dbReference type="SFLD" id="SFLDG01066">
    <property type="entry name" value="organic_radical-activating_enz"/>
    <property type="match status" value="1"/>
</dbReference>
<comment type="cofactor">
    <cofactor evidence="1">
        <name>[4Fe-4S] cluster</name>
        <dbReference type="ChEBI" id="CHEBI:49883"/>
    </cofactor>
</comment>
<dbReference type="SFLD" id="SFLDS00029">
    <property type="entry name" value="Radical_SAM"/>
    <property type="match status" value="1"/>
</dbReference>
<keyword evidence="11" id="KW-1185">Reference proteome</keyword>
<feature type="domain" description="Radical SAM core" evidence="9">
    <location>
        <begin position="15"/>
        <end position="273"/>
    </location>
</feature>
<evidence type="ECO:0000313" key="10">
    <source>
        <dbReference type="EMBL" id="MSR90323.1"/>
    </source>
</evidence>
<dbReference type="GO" id="GO:0016491">
    <property type="term" value="F:oxidoreductase activity"/>
    <property type="evidence" value="ECO:0007669"/>
    <property type="project" value="InterPro"/>
</dbReference>
<evidence type="ECO:0000256" key="7">
    <source>
        <dbReference type="ARBA" id="ARBA00047365"/>
    </source>
</evidence>
<dbReference type="Proteomes" id="UP000460287">
    <property type="component" value="Unassembled WGS sequence"/>
</dbReference>
<name>A0A7X2MWE1_9CLOT</name>
<evidence type="ECO:0000256" key="6">
    <source>
        <dbReference type="ARBA" id="ARBA00023014"/>
    </source>
</evidence>
<dbReference type="InterPro" id="IPR034457">
    <property type="entry name" value="Organic_radical-activating"/>
</dbReference>
<dbReference type="AlphaFoldDB" id="A0A7X2MWE1"/>
<comment type="caution">
    <text evidence="10">The sequence shown here is derived from an EMBL/GenBank/DDBJ whole genome shotgun (WGS) entry which is preliminary data.</text>
</comment>
<dbReference type="InterPro" id="IPR023912">
    <property type="entry name" value="YjjW_bact"/>
</dbReference>
<dbReference type="Pfam" id="PF04055">
    <property type="entry name" value="Radical_SAM"/>
    <property type="match status" value="1"/>
</dbReference>
<dbReference type="EMBL" id="VULX01000002">
    <property type="protein sequence ID" value="MSR90323.1"/>
    <property type="molecule type" value="Genomic_DNA"/>
</dbReference>
<evidence type="ECO:0000259" key="8">
    <source>
        <dbReference type="PROSITE" id="PS51379"/>
    </source>
</evidence>
<keyword evidence="3" id="KW-0949">S-adenosyl-L-methionine</keyword>
<dbReference type="GO" id="GO:0051539">
    <property type="term" value="F:4 iron, 4 sulfur cluster binding"/>
    <property type="evidence" value="ECO:0007669"/>
    <property type="project" value="UniProtKB-KW"/>
</dbReference>
<dbReference type="PIRSF" id="PIRSF000371">
    <property type="entry name" value="PFL_act_enz"/>
    <property type="match status" value="1"/>
</dbReference>
<proteinExistence type="predicted"/>
<dbReference type="InterPro" id="IPR040074">
    <property type="entry name" value="BssD/PflA/YjjW"/>
</dbReference>
<evidence type="ECO:0000313" key="11">
    <source>
        <dbReference type="Proteomes" id="UP000460287"/>
    </source>
</evidence>
<evidence type="ECO:0000256" key="4">
    <source>
        <dbReference type="ARBA" id="ARBA00022723"/>
    </source>
</evidence>
<sequence length="278" mass="30950">MQKVLVNKIIPFSSVDGPGNRTGIFLQHCNFNCAYCHNPETINLCINCGACVKACPVNAISIIDAKVVWDKNKCVNCDTCIKTCTHCSSPKTTMMSVDEVMDEVEKYAPFIEGITTSGGECTLAEDFLIELFKKAKAKGLTCFVDSNGSNLFSEMPELLSVTDKVMLDVKAWSSDMHAKYIAKDNSTVLSNLRFLLEKDKMYEVRTVIVPGMLNNEETVDNVSRVIAEINPDVRYKIIKYRPMGVRNIMDGIKTPTNEYIGSLKDICEKNGCRNIVIV</sequence>
<evidence type="ECO:0000259" key="9">
    <source>
        <dbReference type="PROSITE" id="PS51918"/>
    </source>
</evidence>
<protein>
    <submittedName>
        <fullName evidence="10">YjjW family glycine radical enzyme activase</fullName>
    </submittedName>
</protein>
<dbReference type="PANTHER" id="PTHR30352">
    <property type="entry name" value="PYRUVATE FORMATE-LYASE-ACTIVATING ENZYME"/>
    <property type="match status" value="1"/>
</dbReference>
<keyword evidence="4" id="KW-0479">Metal-binding</keyword>
<dbReference type="Pfam" id="PF00037">
    <property type="entry name" value="Fer4"/>
    <property type="match status" value="1"/>
</dbReference>
<organism evidence="10 11">
    <name type="scientific">Inconstantimicrobium porci</name>
    <dbReference type="NCBI Taxonomy" id="2652291"/>
    <lineage>
        <taxon>Bacteria</taxon>
        <taxon>Bacillati</taxon>
        <taxon>Bacillota</taxon>
        <taxon>Clostridia</taxon>
        <taxon>Eubacteriales</taxon>
        <taxon>Clostridiaceae</taxon>
        <taxon>Inconstantimicrobium</taxon>
    </lineage>
</organism>
<dbReference type="InterPro" id="IPR017896">
    <property type="entry name" value="4Fe4S_Fe-S-bd"/>
</dbReference>
<dbReference type="InterPro" id="IPR013785">
    <property type="entry name" value="Aldolase_TIM"/>
</dbReference>
<dbReference type="NCBIfam" id="TIGR04041">
    <property type="entry name" value="activase_YjjW"/>
    <property type="match status" value="1"/>
</dbReference>
<feature type="domain" description="4Fe-4S ferredoxin-type" evidence="8">
    <location>
        <begin position="38"/>
        <end position="65"/>
    </location>
</feature>
<gene>
    <name evidence="10" type="primary">yjjW</name>
    <name evidence="10" type="ORF">FYJ33_02535</name>
</gene>
<dbReference type="PROSITE" id="PS51379">
    <property type="entry name" value="4FE4S_FER_2"/>
    <property type="match status" value="1"/>
</dbReference>
<dbReference type="InterPro" id="IPR012839">
    <property type="entry name" value="Organic_radical_activase"/>
</dbReference>
<dbReference type="InterPro" id="IPR007197">
    <property type="entry name" value="rSAM"/>
</dbReference>
<dbReference type="InterPro" id="IPR058240">
    <property type="entry name" value="rSAM_sf"/>
</dbReference>
<dbReference type="Gene3D" id="3.30.70.20">
    <property type="match status" value="1"/>
</dbReference>